<sequence>MNGFKNFILRGNLIDLAVAVIIGSAFGAVVTTFTNWLTALLPDTASKYFENTANSFGAFLNAVISFVLLAAIVYFFVVLPYTKAKEKYFPAEAPGTPADIALLEEIRDLLAAQATAAGGSTRPGTPPGGTSSV</sequence>
<dbReference type="Proteomes" id="UP000198859">
    <property type="component" value="Chromosome I"/>
</dbReference>
<keyword evidence="7" id="KW-1185">Reference proteome</keyword>
<dbReference type="PANTHER" id="PTHR30266:SF2">
    <property type="entry name" value="LARGE-CONDUCTANCE MECHANOSENSITIVE CHANNEL"/>
    <property type="match status" value="1"/>
</dbReference>
<evidence type="ECO:0000256" key="1">
    <source>
        <dbReference type="ARBA" id="ARBA00004141"/>
    </source>
</evidence>
<dbReference type="OrthoDB" id="9810350at2"/>
<dbReference type="InterPro" id="IPR037673">
    <property type="entry name" value="MSC/AndL"/>
</dbReference>
<organism evidence="6 7">
    <name type="scientific">Nocardioides scoriae</name>
    <dbReference type="NCBI Taxonomy" id="642780"/>
    <lineage>
        <taxon>Bacteria</taxon>
        <taxon>Bacillati</taxon>
        <taxon>Actinomycetota</taxon>
        <taxon>Actinomycetes</taxon>
        <taxon>Propionibacteriales</taxon>
        <taxon>Nocardioidaceae</taxon>
        <taxon>Nocardioides</taxon>
    </lineage>
</organism>
<dbReference type="STRING" id="642780.SAMN04488570_1847"/>
<evidence type="ECO:0000256" key="5">
    <source>
        <dbReference type="SAM" id="Phobius"/>
    </source>
</evidence>
<keyword evidence="3 5" id="KW-1133">Transmembrane helix</keyword>
<evidence type="ECO:0000313" key="7">
    <source>
        <dbReference type="Proteomes" id="UP000198859"/>
    </source>
</evidence>
<dbReference type="InterPro" id="IPR036019">
    <property type="entry name" value="MscL_channel"/>
</dbReference>
<dbReference type="Pfam" id="PF01741">
    <property type="entry name" value="MscL"/>
    <property type="match status" value="1"/>
</dbReference>
<evidence type="ECO:0000256" key="3">
    <source>
        <dbReference type="ARBA" id="ARBA00022989"/>
    </source>
</evidence>
<keyword evidence="4 5" id="KW-0472">Membrane</keyword>
<feature type="transmembrane region" description="Helical" evidence="5">
    <location>
        <begin position="56"/>
        <end position="79"/>
    </location>
</feature>
<dbReference type="InterPro" id="IPR019823">
    <property type="entry name" value="Mechanosensitive_channel_CS"/>
</dbReference>
<protein>
    <submittedName>
        <fullName evidence="6">Large conductance mechanosensitive channel</fullName>
    </submittedName>
</protein>
<keyword evidence="2 5" id="KW-0812">Transmembrane</keyword>
<dbReference type="AlphaFoldDB" id="A0A1H1S343"/>
<dbReference type="EMBL" id="LT629757">
    <property type="protein sequence ID" value="SDS42303.1"/>
    <property type="molecule type" value="Genomic_DNA"/>
</dbReference>
<feature type="transmembrane region" description="Helical" evidence="5">
    <location>
        <begin position="12"/>
        <end position="36"/>
    </location>
</feature>
<evidence type="ECO:0000256" key="2">
    <source>
        <dbReference type="ARBA" id="ARBA00022692"/>
    </source>
</evidence>
<dbReference type="GO" id="GO:0016020">
    <property type="term" value="C:membrane"/>
    <property type="evidence" value="ECO:0007669"/>
    <property type="project" value="UniProtKB-SubCell"/>
</dbReference>
<evidence type="ECO:0000313" key="6">
    <source>
        <dbReference type="EMBL" id="SDS42303.1"/>
    </source>
</evidence>
<comment type="subcellular location">
    <subcellularLocation>
        <location evidence="1">Membrane</location>
        <topology evidence="1">Multi-pass membrane protein</topology>
    </subcellularLocation>
</comment>
<dbReference type="GO" id="GO:0008381">
    <property type="term" value="F:mechanosensitive monoatomic ion channel activity"/>
    <property type="evidence" value="ECO:0007669"/>
    <property type="project" value="TreeGrafter"/>
</dbReference>
<dbReference type="SUPFAM" id="SSF81330">
    <property type="entry name" value="Gated mechanosensitive channel"/>
    <property type="match status" value="1"/>
</dbReference>
<dbReference type="PROSITE" id="PS01327">
    <property type="entry name" value="MSCL"/>
    <property type="match status" value="1"/>
</dbReference>
<reference evidence="7" key="1">
    <citation type="submission" date="2016-10" db="EMBL/GenBank/DDBJ databases">
        <authorList>
            <person name="Varghese N."/>
            <person name="Submissions S."/>
        </authorList>
    </citation>
    <scope>NUCLEOTIDE SEQUENCE [LARGE SCALE GENOMIC DNA]</scope>
    <source>
        <strain evidence="7">DSM 22127</strain>
    </source>
</reference>
<name>A0A1H1S343_9ACTN</name>
<accession>A0A1H1S343</accession>
<gene>
    <name evidence="6" type="ORF">SAMN04488570_1847</name>
</gene>
<evidence type="ECO:0000256" key="4">
    <source>
        <dbReference type="ARBA" id="ARBA00023136"/>
    </source>
</evidence>
<dbReference type="RefSeq" id="WP_091728701.1">
    <property type="nucleotide sequence ID" value="NZ_LT629757.1"/>
</dbReference>
<dbReference type="PANTHER" id="PTHR30266">
    <property type="entry name" value="MECHANOSENSITIVE CHANNEL MSCL"/>
    <property type="match status" value="1"/>
</dbReference>
<proteinExistence type="predicted"/>
<dbReference type="Gene3D" id="1.10.1200.120">
    <property type="entry name" value="Large-conductance mechanosensitive channel, MscL, domain 1"/>
    <property type="match status" value="1"/>
</dbReference>